<dbReference type="Proteomes" id="UP000499080">
    <property type="component" value="Unassembled WGS sequence"/>
</dbReference>
<name>A0A4Y2JA54_ARAVE</name>
<evidence type="ECO:0000313" key="3">
    <source>
        <dbReference type="Proteomes" id="UP000499080"/>
    </source>
</evidence>
<reference evidence="2 3" key="1">
    <citation type="journal article" date="2019" name="Sci. Rep.">
        <title>Orb-weaving spider Araneus ventricosus genome elucidates the spidroin gene catalogue.</title>
        <authorList>
            <person name="Kono N."/>
            <person name="Nakamura H."/>
            <person name="Ohtoshi R."/>
            <person name="Moran D.A.P."/>
            <person name="Shinohara A."/>
            <person name="Yoshida Y."/>
            <person name="Fujiwara M."/>
            <person name="Mori M."/>
            <person name="Tomita M."/>
            <person name="Arakawa K."/>
        </authorList>
    </citation>
    <scope>NUCLEOTIDE SEQUENCE [LARGE SCALE GENOMIC DNA]</scope>
</reference>
<feature type="compositionally biased region" description="Acidic residues" evidence="1">
    <location>
        <begin position="110"/>
        <end position="127"/>
    </location>
</feature>
<accession>A0A4Y2JA54</accession>
<comment type="caution">
    <text evidence="2">The sequence shown here is derived from an EMBL/GenBank/DDBJ whole genome shotgun (WGS) entry which is preliminary data.</text>
</comment>
<sequence>MPVSVHKILFHGKDIMDSCILPIGRLSGVIQETKNKHNKKFRELFTSKTSRIDTNKELINILLLTSNPFIANLRARPKTKRGKISNEVRELLEIRALAPIDQDAIISESSDAEESESDLEESDLDSK</sequence>
<keyword evidence="3" id="KW-1185">Reference proteome</keyword>
<protein>
    <submittedName>
        <fullName evidence="2">Uncharacterized protein</fullName>
    </submittedName>
</protein>
<dbReference type="OrthoDB" id="8193306at2759"/>
<evidence type="ECO:0000256" key="1">
    <source>
        <dbReference type="SAM" id="MobiDB-lite"/>
    </source>
</evidence>
<feature type="region of interest" description="Disordered" evidence="1">
    <location>
        <begin position="105"/>
        <end position="127"/>
    </location>
</feature>
<organism evidence="2 3">
    <name type="scientific">Araneus ventricosus</name>
    <name type="common">Orbweaver spider</name>
    <name type="synonym">Epeira ventricosa</name>
    <dbReference type="NCBI Taxonomy" id="182803"/>
    <lineage>
        <taxon>Eukaryota</taxon>
        <taxon>Metazoa</taxon>
        <taxon>Ecdysozoa</taxon>
        <taxon>Arthropoda</taxon>
        <taxon>Chelicerata</taxon>
        <taxon>Arachnida</taxon>
        <taxon>Araneae</taxon>
        <taxon>Araneomorphae</taxon>
        <taxon>Entelegynae</taxon>
        <taxon>Araneoidea</taxon>
        <taxon>Araneidae</taxon>
        <taxon>Araneus</taxon>
    </lineage>
</organism>
<evidence type="ECO:0000313" key="2">
    <source>
        <dbReference type="EMBL" id="GBM86096.1"/>
    </source>
</evidence>
<dbReference type="AlphaFoldDB" id="A0A4Y2JA54"/>
<gene>
    <name evidence="2" type="ORF">AVEN_41238_1</name>
</gene>
<proteinExistence type="predicted"/>
<dbReference type="EMBL" id="BGPR01003285">
    <property type="protein sequence ID" value="GBM86096.1"/>
    <property type="molecule type" value="Genomic_DNA"/>
</dbReference>